<accession>A0ABY8DBM8</accession>
<evidence type="ECO:0000313" key="6">
    <source>
        <dbReference type="EMBL" id="WEX86368.1"/>
    </source>
</evidence>
<dbReference type="Pfam" id="PF00126">
    <property type="entry name" value="HTH_1"/>
    <property type="match status" value="1"/>
</dbReference>
<evidence type="ECO:0000259" key="5">
    <source>
        <dbReference type="PROSITE" id="PS50931"/>
    </source>
</evidence>
<reference evidence="6 7" key="1">
    <citation type="submission" date="2023-03" db="EMBL/GenBank/DDBJ databases">
        <authorList>
            <person name="Kaur S."/>
            <person name="Espinosa-Saiz D."/>
            <person name="Velazquez E."/>
            <person name="Menendez E."/>
            <person name="diCenzo G.C."/>
        </authorList>
    </citation>
    <scope>NUCLEOTIDE SEQUENCE [LARGE SCALE GENOMIC DNA]</scope>
    <source>
        <strain evidence="6 7">LMG 24692</strain>
    </source>
</reference>
<keyword evidence="4" id="KW-0804">Transcription</keyword>
<dbReference type="Gene3D" id="1.10.10.10">
    <property type="entry name" value="Winged helix-like DNA-binding domain superfamily/Winged helix DNA-binding domain"/>
    <property type="match status" value="1"/>
</dbReference>
<dbReference type="EMBL" id="CP120373">
    <property type="protein sequence ID" value="WEX86368.1"/>
    <property type="molecule type" value="Genomic_DNA"/>
</dbReference>
<keyword evidence="2" id="KW-0805">Transcription regulation</keyword>
<keyword evidence="7" id="KW-1185">Reference proteome</keyword>
<dbReference type="PANTHER" id="PTHR30537:SF3">
    <property type="entry name" value="TRANSCRIPTIONAL REGULATORY PROTEIN"/>
    <property type="match status" value="1"/>
</dbReference>
<dbReference type="SUPFAM" id="SSF46785">
    <property type="entry name" value="Winged helix' DNA-binding domain"/>
    <property type="match status" value="1"/>
</dbReference>
<dbReference type="PRINTS" id="PR00039">
    <property type="entry name" value="HTHLYSR"/>
</dbReference>
<dbReference type="InterPro" id="IPR000847">
    <property type="entry name" value="LysR_HTH_N"/>
</dbReference>
<dbReference type="SUPFAM" id="SSF53850">
    <property type="entry name" value="Periplasmic binding protein-like II"/>
    <property type="match status" value="1"/>
</dbReference>
<dbReference type="Pfam" id="PF03466">
    <property type="entry name" value="LysR_substrate"/>
    <property type="match status" value="1"/>
</dbReference>
<comment type="similarity">
    <text evidence="1">Belongs to the LysR transcriptional regulatory family.</text>
</comment>
<dbReference type="InterPro" id="IPR005119">
    <property type="entry name" value="LysR_subst-bd"/>
</dbReference>
<evidence type="ECO:0000256" key="1">
    <source>
        <dbReference type="ARBA" id="ARBA00009437"/>
    </source>
</evidence>
<evidence type="ECO:0000313" key="7">
    <source>
        <dbReference type="Proteomes" id="UP001229355"/>
    </source>
</evidence>
<proteinExistence type="inferred from homology"/>
<dbReference type="InterPro" id="IPR058163">
    <property type="entry name" value="LysR-type_TF_proteobact-type"/>
</dbReference>
<name>A0ABY8DBM8_9HYPH</name>
<feature type="domain" description="HTH lysR-type" evidence="5">
    <location>
        <begin position="1"/>
        <end position="61"/>
    </location>
</feature>
<evidence type="ECO:0000256" key="4">
    <source>
        <dbReference type="ARBA" id="ARBA00023163"/>
    </source>
</evidence>
<dbReference type="RefSeq" id="WP_280658437.1">
    <property type="nucleotide sequence ID" value="NZ_CP120373.1"/>
</dbReference>
<dbReference type="PANTHER" id="PTHR30537">
    <property type="entry name" value="HTH-TYPE TRANSCRIPTIONAL REGULATOR"/>
    <property type="match status" value="1"/>
</dbReference>
<dbReference type="InterPro" id="IPR036388">
    <property type="entry name" value="WH-like_DNA-bd_sf"/>
</dbReference>
<gene>
    <name evidence="6" type="ORF">PZN02_002647</name>
</gene>
<dbReference type="PROSITE" id="PS50931">
    <property type="entry name" value="HTH_LYSR"/>
    <property type="match status" value="1"/>
</dbReference>
<dbReference type="InterPro" id="IPR036390">
    <property type="entry name" value="WH_DNA-bd_sf"/>
</dbReference>
<organism evidence="6 7">
    <name type="scientific">Sinorhizobium garamanticum</name>
    <dbReference type="NCBI Taxonomy" id="680247"/>
    <lineage>
        <taxon>Bacteria</taxon>
        <taxon>Pseudomonadati</taxon>
        <taxon>Pseudomonadota</taxon>
        <taxon>Alphaproteobacteria</taxon>
        <taxon>Hyphomicrobiales</taxon>
        <taxon>Rhizobiaceae</taxon>
        <taxon>Sinorhizobium/Ensifer group</taxon>
        <taxon>Sinorhizobium</taxon>
    </lineage>
</organism>
<protein>
    <submittedName>
        <fullName evidence="6">LysR family transcriptional regulator</fullName>
    </submittedName>
</protein>
<sequence>MNAESWADLELLDHIVRGGTLSAAARSLGVDQTTIARRLAALERRIGAALFDRIGGRLTPTPVLATVLDRLRTISEEASLSMAGLMRATAELHGHVRVTSVSFILSRIIAPALGDLERSHPGITLDLVADDQALSFERREADIAVRLGRTGEDTTRIKRIGAIRFRLCRPAGLPPGEHPIVRYRDTLAHVPEMLALDRARPRARVVLTADKLEILAEAALVLGAEVMLPELSARHDPRFEIIDEPAAVANRPAYLMIHPERARVPSVAAVAAFVEAAVRGWRS</sequence>
<dbReference type="Proteomes" id="UP001229355">
    <property type="component" value="Chromosome 1"/>
</dbReference>
<keyword evidence="3" id="KW-0238">DNA-binding</keyword>
<evidence type="ECO:0000256" key="2">
    <source>
        <dbReference type="ARBA" id="ARBA00023015"/>
    </source>
</evidence>
<evidence type="ECO:0000256" key="3">
    <source>
        <dbReference type="ARBA" id="ARBA00023125"/>
    </source>
</evidence>
<dbReference type="Gene3D" id="3.40.190.10">
    <property type="entry name" value="Periplasmic binding protein-like II"/>
    <property type="match status" value="1"/>
</dbReference>